<evidence type="ECO:0000313" key="2">
    <source>
        <dbReference type="EMBL" id="KAL2062072.1"/>
    </source>
</evidence>
<dbReference type="PANTHER" id="PTHR36578:SF1">
    <property type="entry name" value="APPLE DOMAIN-CONTAINING PROTEIN"/>
    <property type="match status" value="1"/>
</dbReference>
<proteinExistence type="predicted"/>
<evidence type="ECO:0000313" key="3">
    <source>
        <dbReference type="Proteomes" id="UP001595075"/>
    </source>
</evidence>
<feature type="signal peptide" evidence="1">
    <location>
        <begin position="1"/>
        <end position="16"/>
    </location>
</feature>
<evidence type="ECO:0000256" key="1">
    <source>
        <dbReference type="SAM" id="SignalP"/>
    </source>
</evidence>
<gene>
    <name evidence="2" type="ORF">VTL71DRAFT_6338</name>
</gene>
<evidence type="ECO:0008006" key="4">
    <source>
        <dbReference type="Google" id="ProtNLM"/>
    </source>
</evidence>
<dbReference type="EMBL" id="JAZHXI010000017">
    <property type="protein sequence ID" value="KAL2062072.1"/>
    <property type="molecule type" value="Genomic_DNA"/>
</dbReference>
<comment type="caution">
    <text evidence="2">The sequence shown here is derived from an EMBL/GenBank/DDBJ whole genome shotgun (WGS) entry which is preliminary data.</text>
</comment>
<accession>A0ABR4BXK2</accession>
<protein>
    <recommendedName>
        <fullName evidence="4">Apple domain-containing protein</fullName>
    </recommendedName>
</protein>
<dbReference type="PANTHER" id="PTHR36578">
    <property type="entry name" value="CHROMOSOME 15, WHOLE GENOME SHOTGUN SEQUENCE"/>
    <property type="match status" value="1"/>
</dbReference>
<feature type="chain" id="PRO_5045555149" description="Apple domain-containing protein" evidence="1">
    <location>
        <begin position="17"/>
        <end position="170"/>
    </location>
</feature>
<name>A0ABR4BXK2_9HELO</name>
<reference evidence="2 3" key="1">
    <citation type="journal article" date="2024" name="Commun. Biol.">
        <title>Comparative genomic analysis of thermophilic fungi reveals convergent evolutionary adaptations and gene losses.</title>
        <authorList>
            <person name="Steindorff A.S."/>
            <person name="Aguilar-Pontes M.V."/>
            <person name="Robinson A.J."/>
            <person name="Andreopoulos B."/>
            <person name="LaButti K."/>
            <person name="Kuo A."/>
            <person name="Mondo S."/>
            <person name="Riley R."/>
            <person name="Otillar R."/>
            <person name="Haridas S."/>
            <person name="Lipzen A."/>
            <person name="Grimwood J."/>
            <person name="Schmutz J."/>
            <person name="Clum A."/>
            <person name="Reid I.D."/>
            <person name="Moisan M.C."/>
            <person name="Butler G."/>
            <person name="Nguyen T.T.M."/>
            <person name="Dewar K."/>
            <person name="Conant G."/>
            <person name="Drula E."/>
            <person name="Henrissat B."/>
            <person name="Hansel C."/>
            <person name="Singer S."/>
            <person name="Hutchinson M.I."/>
            <person name="de Vries R.P."/>
            <person name="Natvig D.O."/>
            <person name="Powell A.J."/>
            <person name="Tsang A."/>
            <person name="Grigoriev I.V."/>
        </authorList>
    </citation>
    <scope>NUCLEOTIDE SEQUENCE [LARGE SCALE GENOMIC DNA]</scope>
    <source>
        <strain evidence="2 3">CBS 494.80</strain>
    </source>
</reference>
<keyword evidence="1" id="KW-0732">Signal</keyword>
<sequence length="170" mass="17665">MKLAFIVSGLAALASGMAVEKRDGTCAMQPAGSGPAVIPDTANAFRNNPIFTAAAISGFAPTNYTRSFVNLQGSSQVANYLGNTLLTSYSPAQCGSFCSQTAGCVAFNTFFERDPSMDPNAVGCPNPSSVTNIKCVLWGNKIDSTTATNVGQNRASFQVVIAGSNGYNRN</sequence>
<keyword evidence="3" id="KW-1185">Reference proteome</keyword>
<organism evidence="2 3">
    <name type="scientific">Oculimacula yallundae</name>
    <dbReference type="NCBI Taxonomy" id="86028"/>
    <lineage>
        <taxon>Eukaryota</taxon>
        <taxon>Fungi</taxon>
        <taxon>Dikarya</taxon>
        <taxon>Ascomycota</taxon>
        <taxon>Pezizomycotina</taxon>
        <taxon>Leotiomycetes</taxon>
        <taxon>Helotiales</taxon>
        <taxon>Ploettnerulaceae</taxon>
        <taxon>Oculimacula</taxon>
    </lineage>
</organism>
<dbReference type="Proteomes" id="UP001595075">
    <property type="component" value="Unassembled WGS sequence"/>
</dbReference>